<evidence type="ECO:0000256" key="3">
    <source>
        <dbReference type="ARBA" id="ARBA00022448"/>
    </source>
</evidence>
<dbReference type="HOGENOM" id="CLU_041771_1_1_5"/>
<dbReference type="InterPro" id="IPR002549">
    <property type="entry name" value="AI-2E-like"/>
</dbReference>
<keyword evidence="10" id="KW-1185">Reference proteome</keyword>
<feature type="transmembrane region" description="Helical" evidence="8">
    <location>
        <begin position="269"/>
        <end position="292"/>
    </location>
</feature>
<evidence type="ECO:0000256" key="1">
    <source>
        <dbReference type="ARBA" id="ARBA00004651"/>
    </source>
</evidence>
<evidence type="ECO:0000256" key="7">
    <source>
        <dbReference type="ARBA" id="ARBA00023136"/>
    </source>
</evidence>
<evidence type="ECO:0008006" key="11">
    <source>
        <dbReference type="Google" id="ProtNLM"/>
    </source>
</evidence>
<dbReference type="AlphaFoldDB" id="W6RNK1"/>
<proteinExistence type="inferred from homology"/>
<feature type="transmembrane region" description="Helical" evidence="8">
    <location>
        <begin position="101"/>
        <end position="127"/>
    </location>
</feature>
<dbReference type="PANTHER" id="PTHR21716:SF67">
    <property type="entry name" value="TRANSPORT PROTEIN YDIK-RELATED"/>
    <property type="match status" value="1"/>
</dbReference>
<keyword evidence="3" id="KW-0813">Transport</keyword>
<reference evidence="9" key="1">
    <citation type="submission" date="2013-11" db="EMBL/GenBank/DDBJ databases">
        <title>Draft genome sequence of the broad-host-range Rhizobium sp. LPU83 strain, a member of the low-genetic diversity Oregon-like Rhizobium sp. group.</title>
        <authorList>
            <person name="Wibberg D."/>
            <person name="Puehler A."/>
            <person name="Schlueter A."/>
        </authorList>
    </citation>
    <scope>NUCLEOTIDE SEQUENCE [LARGE SCALE GENOMIC DNA]</scope>
    <source>
        <strain evidence="9">LPU83</strain>
        <plasmid evidence="9">pLPU83d</plasmid>
    </source>
</reference>
<comment type="subcellular location">
    <subcellularLocation>
        <location evidence="1">Cell membrane</location>
        <topology evidence="1">Multi-pass membrane protein</topology>
    </subcellularLocation>
</comment>
<geneLocation type="plasmid" evidence="9 10">
    <name>pLPU83d</name>
</geneLocation>
<keyword evidence="4" id="KW-1003">Cell membrane</keyword>
<feature type="transmembrane region" description="Helical" evidence="8">
    <location>
        <begin position="39"/>
        <end position="60"/>
    </location>
</feature>
<evidence type="ECO:0000256" key="5">
    <source>
        <dbReference type="ARBA" id="ARBA00022692"/>
    </source>
</evidence>
<evidence type="ECO:0000256" key="6">
    <source>
        <dbReference type="ARBA" id="ARBA00022989"/>
    </source>
</evidence>
<feature type="transmembrane region" description="Helical" evidence="8">
    <location>
        <begin position="190"/>
        <end position="217"/>
    </location>
</feature>
<keyword evidence="9" id="KW-0614">Plasmid</keyword>
<dbReference type="Proteomes" id="UP000019443">
    <property type="component" value="Plasmid pLPU83d"/>
</dbReference>
<evidence type="ECO:0000256" key="8">
    <source>
        <dbReference type="SAM" id="Phobius"/>
    </source>
</evidence>
<evidence type="ECO:0000313" key="10">
    <source>
        <dbReference type="Proteomes" id="UP000019443"/>
    </source>
</evidence>
<evidence type="ECO:0000256" key="4">
    <source>
        <dbReference type="ARBA" id="ARBA00022475"/>
    </source>
</evidence>
<dbReference type="EMBL" id="HG916855">
    <property type="protein sequence ID" value="CDM61790.1"/>
    <property type="molecule type" value="Genomic_DNA"/>
</dbReference>
<feature type="transmembrane region" description="Helical" evidence="8">
    <location>
        <begin position="347"/>
        <end position="380"/>
    </location>
</feature>
<accession>W6RNK1</accession>
<comment type="similarity">
    <text evidence="2">Belongs to the autoinducer-2 exporter (AI-2E) (TC 2.A.86) family.</text>
</comment>
<dbReference type="PANTHER" id="PTHR21716">
    <property type="entry name" value="TRANSMEMBRANE PROTEIN"/>
    <property type="match status" value="1"/>
</dbReference>
<evidence type="ECO:0000256" key="2">
    <source>
        <dbReference type="ARBA" id="ARBA00009773"/>
    </source>
</evidence>
<keyword evidence="5 8" id="KW-0812">Transmembrane</keyword>
<organism evidence="9 10">
    <name type="scientific">Rhizobium favelukesii</name>
    <dbReference type="NCBI Taxonomy" id="348824"/>
    <lineage>
        <taxon>Bacteria</taxon>
        <taxon>Pseudomonadati</taxon>
        <taxon>Pseudomonadota</taxon>
        <taxon>Alphaproteobacteria</taxon>
        <taxon>Hyphomicrobiales</taxon>
        <taxon>Rhizobiaceae</taxon>
        <taxon>Rhizobium/Agrobacterium group</taxon>
        <taxon>Rhizobium</taxon>
    </lineage>
</organism>
<sequence length="409" mass="43611">MISVRRAGHTVAIDRYANRAQDHASCLQMERRRKGTGGLIMVPPSRLIEPALGIGALLLLTVGCTLVLWPFLSAILWAAVICFSTWPIYRQCERAVGGYRAPAAAAMTILVVIVVVAPLAVLVTALADDITKLAGGITRVLEQGPSAPPNWVRGLPIVGESVAAYWENLTDDAPAFIVELKRLTGPVTDIALAGGAAFGTGLLELGLSIFITFFLFLHGRRMISFMRQISERVAGPRAKRLLTIIGMTVKGVIYGMIGTALAQGLLAGIGFWIAGVPQSLLLGCLTFALSFVPVGPPFLWGPVALWLLLQGSVGWGIFIAIWGLLLVSSIDNFLRPYLLNQNSNLPVLLGLFGLIGGVLAFGLIGLFLGPTLLAVAYNLFLEWAAAQTKDRIQSASPIPASDQHLGSSR</sequence>
<feature type="transmembrane region" description="Helical" evidence="8">
    <location>
        <begin position="304"/>
        <end position="327"/>
    </location>
</feature>
<name>W6RNK1_9HYPH</name>
<keyword evidence="6 8" id="KW-1133">Transmembrane helix</keyword>
<protein>
    <recommendedName>
        <fullName evidence="11">AI-2E family transporter</fullName>
    </recommendedName>
</protein>
<evidence type="ECO:0000313" key="9">
    <source>
        <dbReference type="EMBL" id="CDM61790.1"/>
    </source>
</evidence>
<keyword evidence="7 8" id="KW-0472">Membrane</keyword>
<dbReference type="KEGG" id="rhl:LPU83_pLPU83d_0419"/>
<feature type="transmembrane region" description="Helical" evidence="8">
    <location>
        <begin position="66"/>
        <end position="89"/>
    </location>
</feature>
<dbReference type="GO" id="GO:0005886">
    <property type="term" value="C:plasma membrane"/>
    <property type="evidence" value="ECO:0007669"/>
    <property type="project" value="UniProtKB-SubCell"/>
</dbReference>
<gene>
    <name evidence="9" type="ORF">LPU83_pLPU83d_0419</name>
</gene>
<dbReference type="Pfam" id="PF01594">
    <property type="entry name" value="AI-2E_transport"/>
    <property type="match status" value="1"/>
</dbReference>
<dbReference type="PATRIC" id="fig|348824.6.peg.6042"/>